<protein>
    <submittedName>
        <fullName evidence="1">Uncharacterized protein</fullName>
    </submittedName>
</protein>
<reference evidence="1 2" key="1">
    <citation type="journal article" date="2016" name="Nat. Commun.">
        <title>Thousands of microbial genomes shed light on interconnected biogeochemical processes in an aquifer system.</title>
        <authorList>
            <person name="Anantharaman K."/>
            <person name="Brown C.T."/>
            <person name="Hug L.A."/>
            <person name="Sharon I."/>
            <person name="Castelle C.J."/>
            <person name="Probst A.J."/>
            <person name="Thomas B.C."/>
            <person name="Singh A."/>
            <person name="Wilkins M.J."/>
            <person name="Karaoz U."/>
            <person name="Brodie E.L."/>
            <person name="Williams K.H."/>
            <person name="Hubbard S.S."/>
            <person name="Banfield J.F."/>
        </authorList>
    </citation>
    <scope>NUCLEOTIDE SEQUENCE [LARGE SCALE GENOMIC DNA]</scope>
</reference>
<organism evidence="1 2">
    <name type="scientific">Candidatus Roizmanbacteria bacterium RIFCSPHIGHO2_01_FULL_39_12b</name>
    <dbReference type="NCBI Taxonomy" id="1802030"/>
    <lineage>
        <taxon>Bacteria</taxon>
        <taxon>Candidatus Roizmaniibacteriota</taxon>
    </lineage>
</organism>
<gene>
    <name evidence="1" type="ORF">A2690_05095</name>
</gene>
<name>A0A1F7G906_9BACT</name>
<evidence type="ECO:0000313" key="1">
    <source>
        <dbReference type="EMBL" id="OGK15403.1"/>
    </source>
</evidence>
<evidence type="ECO:0000313" key="2">
    <source>
        <dbReference type="Proteomes" id="UP000178372"/>
    </source>
</evidence>
<dbReference type="EMBL" id="MFZF01000031">
    <property type="protein sequence ID" value="OGK15403.1"/>
    <property type="molecule type" value="Genomic_DNA"/>
</dbReference>
<dbReference type="Proteomes" id="UP000178372">
    <property type="component" value="Unassembled WGS sequence"/>
</dbReference>
<comment type="caution">
    <text evidence="1">The sequence shown here is derived from an EMBL/GenBank/DDBJ whole genome shotgun (WGS) entry which is preliminary data.</text>
</comment>
<sequence length="61" mass="6749">MNGLFEDGNLFSCSKYITYATWPGSSGDCHGGIIKIVISPLTIKIEIIIVRILIGFNRNTF</sequence>
<dbReference type="AlphaFoldDB" id="A0A1F7G906"/>
<proteinExistence type="predicted"/>
<accession>A0A1F7G906</accession>